<evidence type="ECO:0000313" key="2">
    <source>
        <dbReference type="EMBL" id="KUM48949.1"/>
    </source>
</evidence>
<sequence length="74" mass="8965">MVLLVPYFTYTRLFRLLLLFYPVSIYQRIFYGGTHHFVKASQCKLPIQILIFWVEPWNLSMLANRCPSFSWIYL</sequence>
<keyword evidence="1" id="KW-0812">Transmembrane</keyword>
<keyword evidence="1" id="KW-0472">Membrane</keyword>
<keyword evidence="2" id="KW-0496">Mitochondrion</keyword>
<dbReference type="AlphaFoldDB" id="A0A101M0T8"/>
<organism evidence="2">
    <name type="scientific">Picea glauca</name>
    <name type="common">White spruce</name>
    <name type="synonym">Pinus glauca</name>
    <dbReference type="NCBI Taxonomy" id="3330"/>
    <lineage>
        <taxon>Eukaryota</taxon>
        <taxon>Viridiplantae</taxon>
        <taxon>Streptophyta</taxon>
        <taxon>Embryophyta</taxon>
        <taxon>Tracheophyta</taxon>
        <taxon>Spermatophyta</taxon>
        <taxon>Pinopsida</taxon>
        <taxon>Pinidae</taxon>
        <taxon>Conifers I</taxon>
        <taxon>Pinales</taxon>
        <taxon>Pinaceae</taxon>
        <taxon>Picea</taxon>
    </lineage>
</organism>
<accession>A0A101M0T8</accession>
<reference evidence="2" key="1">
    <citation type="journal article" date="2015" name="Genome Biol. Evol.">
        <title>Organellar Genomes of White Spruce (Picea glauca): Assembly and Annotation.</title>
        <authorList>
            <person name="Jackman S.D."/>
            <person name="Warren R.L."/>
            <person name="Gibb E.A."/>
            <person name="Vandervalk B.P."/>
            <person name="Mohamadi H."/>
            <person name="Chu J."/>
            <person name="Raymond A."/>
            <person name="Pleasance S."/>
            <person name="Coope R."/>
            <person name="Wildung M.R."/>
            <person name="Ritland C.E."/>
            <person name="Bousquet J."/>
            <person name="Jones S.J."/>
            <person name="Bohlmann J."/>
            <person name="Birol I."/>
        </authorList>
    </citation>
    <scope>NUCLEOTIDE SEQUENCE [LARGE SCALE GENOMIC DNA]</scope>
    <source>
        <tissue evidence="2">Flushing bud</tissue>
    </source>
</reference>
<name>A0A101M0T8_PICGL</name>
<comment type="caution">
    <text evidence="2">The sequence shown here is derived from an EMBL/GenBank/DDBJ whole genome shotgun (WGS) entry which is preliminary data.</text>
</comment>
<protein>
    <submittedName>
        <fullName evidence="2">Uncharacterized protein</fullName>
    </submittedName>
</protein>
<geneLocation type="mitochondrion" evidence="2"/>
<keyword evidence="1" id="KW-1133">Transmembrane helix</keyword>
<gene>
    <name evidence="2" type="ORF">ABT39_MTgene4285</name>
</gene>
<evidence type="ECO:0000256" key="1">
    <source>
        <dbReference type="SAM" id="Phobius"/>
    </source>
</evidence>
<dbReference type="EMBL" id="LKAM01000004">
    <property type="protein sequence ID" value="KUM48949.1"/>
    <property type="molecule type" value="Genomic_DNA"/>
</dbReference>
<proteinExistence type="predicted"/>
<feature type="transmembrane region" description="Helical" evidence="1">
    <location>
        <begin position="12"/>
        <end position="31"/>
    </location>
</feature>